<evidence type="ECO:0000313" key="2">
    <source>
        <dbReference type="EMBL" id="SUU97332.1"/>
    </source>
</evidence>
<dbReference type="RefSeq" id="WP_046099058.1">
    <property type="nucleotide sequence ID" value="NZ_LAEN01000146.1"/>
</dbReference>
<dbReference type="Proteomes" id="UP000254620">
    <property type="component" value="Unassembled WGS sequence"/>
</dbReference>
<dbReference type="EMBL" id="UFSW01000001">
    <property type="protein sequence ID" value="SUU97332.1"/>
    <property type="molecule type" value="Genomic_DNA"/>
</dbReference>
<evidence type="ECO:0000313" key="3">
    <source>
        <dbReference type="Proteomes" id="UP000254620"/>
    </source>
</evidence>
<accession>A0A0F5ENL0</accession>
<dbReference type="STRING" id="728.VY92_00490"/>
<name>A0A0F5ENL0_AVIPA</name>
<dbReference type="EMBL" id="UFSW01000001">
    <property type="protein sequence ID" value="SUU97109.1"/>
    <property type="molecule type" value="Genomic_DNA"/>
</dbReference>
<organism evidence="2 3">
    <name type="scientific">Avibacterium paragallinarum</name>
    <name type="common">Haemophilus gallinarum</name>
    <dbReference type="NCBI Taxonomy" id="728"/>
    <lineage>
        <taxon>Bacteria</taxon>
        <taxon>Pseudomonadati</taxon>
        <taxon>Pseudomonadota</taxon>
        <taxon>Gammaproteobacteria</taxon>
        <taxon>Pasteurellales</taxon>
        <taxon>Pasteurellaceae</taxon>
        <taxon>Avibacterium</taxon>
    </lineage>
</organism>
<sequence length="112" mass="13163">MKQRGYETLVADYVKSKLGENITTSQIATQYGEVSLYHNNKLYIAVFDNPTTLQIDDINRQLFAVHFTHELIYRTGRKLLTFETQRLLKPEVSYLLRHLKQMEKKNANLSRT</sequence>
<dbReference type="AlphaFoldDB" id="A0A0F5ENL0"/>
<gene>
    <name evidence="1" type="ORF">NCTC10926_00476</name>
    <name evidence="2" type="ORF">NCTC10926_00715</name>
</gene>
<proteinExistence type="predicted"/>
<protein>
    <submittedName>
        <fullName evidence="2">Uncharacterized protein</fullName>
    </submittedName>
</protein>
<evidence type="ECO:0000313" key="1">
    <source>
        <dbReference type="EMBL" id="SUU97109.1"/>
    </source>
</evidence>
<reference evidence="2 3" key="1">
    <citation type="submission" date="2018-06" db="EMBL/GenBank/DDBJ databases">
        <authorList>
            <consortium name="Pathogen Informatics"/>
            <person name="Doyle S."/>
        </authorList>
    </citation>
    <scope>NUCLEOTIDE SEQUENCE [LARGE SCALE GENOMIC DNA]</scope>
    <source>
        <strain evidence="2 3">NCTC10926</strain>
    </source>
</reference>